<accession>A0A401IN77</accession>
<reference evidence="4" key="1">
    <citation type="submission" date="2017-05" db="EMBL/GenBank/DDBJ databases">
        <title>Physiological properties and genetic analysis related to exopolysaccharide production of fresh-water unicellular cyanobacterium Aphanothece sacrum, Suizenji Nori, that has been cultured as a food source in Japan.</title>
        <authorList>
            <person name="Kanesaki Y."/>
            <person name="Yoshikawa S."/>
            <person name="Ohki K."/>
        </authorList>
    </citation>
    <scope>NUCLEOTIDE SEQUENCE [LARGE SCALE GENOMIC DNA]</scope>
    <source>
        <strain evidence="4">FPU1</strain>
    </source>
</reference>
<dbReference type="GO" id="GO:0008270">
    <property type="term" value="F:zinc ion binding"/>
    <property type="evidence" value="ECO:0007669"/>
    <property type="project" value="InterPro"/>
</dbReference>
<dbReference type="SMART" id="SM00235">
    <property type="entry name" value="ZnMc"/>
    <property type="match status" value="1"/>
</dbReference>
<proteinExistence type="predicted"/>
<dbReference type="Gene3D" id="3.40.390.10">
    <property type="entry name" value="Collagenase (Catalytic Domain)"/>
    <property type="match status" value="1"/>
</dbReference>
<feature type="domain" description="Peptidase metallopeptidase" evidence="2">
    <location>
        <begin position="63"/>
        <end position="231"/>
    </location>
</feature>
<evidence type="ECO:0000256" key="1">
    <source>
        <dbReference type="SAM" id="SignalP"/>
    </source>
</evidence>
<dbReference type="GO" id="GO:0006508">
    <property type="term" value="P:proteolysis"/>
    <property type="evidence" value="ECO:0007669"/>
    <property type="project" value="InterPro"/>
</dbReference>
<dbReference type="CDD" id="cd04279">
    <property type="entry name" value="ZnMc_MMP_like_1"/>
    <property type="match status" value="1"/>
</dbReference>
<keyword evidence="4" id="KW-1185">Reference proteome</keyword>
<dbReference type="RefSeq" id="WP_124973349.1">
    <property type="nucleotide sequence ID" value="NZ_BDQK01000017.1"/>
</dbReference>
<comment type="caution">
    <text evidence="3">The sequence shown here is derived from an EMBL/GenBank/DDBJ whole genome shotgun (WGS) entry which is preliminary data.</text>
</comment>
<gene>
    <name evidence="3" type="ORF">AsFPU1_4121</name>
</gene>
<dbReference type="AlphaFoldDB" id="A0A401IN77"/>
<feature type="signal peptide" evidence="1">
    <location>
        <begin position="1"/>
        <end position="22"/>
    </location>
</feature>
<evidence type="ECO:0000313" key="3">
    <source>
        <dbReference type="EMBL" id="GBF82688.1"/>
    </source>
</evidence>
<organism evidence="3 4">
    <name type="scientific">Aphanothece sacrum FPU1</name>
    <dbReference type="NCBI Taxonomy" id="1920663"/>
    <lineage>
        <taxon>Bacteria</taxon>
        <taxon>Bacillati</taxon>
        <taxon>Cyanobacteriota</taxon>
        <taxon>Cyanophyceae</taxon>
        <taxon>Oscillatoriophycideae</taxon>
        <taxon>Chroococcales</taxon>
        <taxon>Aphanothecaceae</taxon>
        <taxon>Aphanothece</taxon>
    </lineage>
</organism>
<evidence type="ECO:0000259" key="2">
    <source>
        <dbReference type="SMART" id="SM00235"/>
    </source>
</evidence>
<dbReference type="Proteomes" id="UP000287247">
    <property type="component" value="Unassembled WGS sequence"/>
</dbReference>
<dbReference type="GO" id="GO:0008237">
    <property type="term" value="F:metallopeptidase activity"/>
    <property type="evidence" value="ECO:0007669"/>
    <property type="project" value="InterPro"/>
</dbReference>
<sequence>MGGLIIIIALLIPLTSLSQVQADDLTSSLPPPKIHPLPSTLAQWQNDQNTEDYFEQVTETLVGYLIWSKFPINVYLDRPPNPDDTAASTRRFVEWSEAVTEAIAQWNVYLPLKEVEGTELADIIIKRTDPPLDGQFDPKTGQLQISRARAAQTRYNFYIQDRQLFHRMIIEISPRGSQSSILVTARHELGHALGIWGHSPKETDALYFSQVRTPPLISVRDINTLKKIYQQSTRLGWMLPP</sequence>
<dbReference type="InterPro" id="IPR006026">
    <property type="entry name" value="Peptidase_Metallo"/>
</dbReference>
<dbReference type="OrthoDB" id="9786975at2"/>
<evidence type="ECO:0000313" key="4">
    <source>
        <dbReference type="Proteomes" id="UP000287247"/>
    </source>
</evidence>
<protein>
    <submittedName>
        <fullName evidence="3">Peptidase</fullName>
    </submittedName>
</protein>
<dbReference type="EMBL" id="BDQK01000017">
    <property type="protein sequence ID" value="GBF82688.1"/>
    <property type="molecule type" value="Genomic_DNA"/>
</dbReference>
<feature type="chain" id="PRO_5018974573" evidence="1">
    <location>
        <begin position="23"/>
        <end position="241"/>
    </location>
</feature>
<dbReference type="InterPro" id="IPR024079">
    <property type="entry name" value="MetalloPept_cat_dom_sf"/>
</dbReference>
<keyword evidence="1" id="KW-0732">Signal</keyword>
<name>A0A401IN77_APHSA</name>
<dbReference type="SUPFAM" id="SSF55486">
    <property type="entry name" value="Metalloproteases ('zincins'), catalytic domain"/>
    <property type="match status" value="1"/>
</dbReference>